<dbReference type="Proteomes" id="UP000054477">
    <property type="component" value="Unassembled WGS sequence"/>
</dbReference>
<evidence type="ECO:0000313" key="2">
    <source>
        <dbReference type="EMBL" id="KIJ93207.1"/>
    </source>
</evidence>
<dbReference type="EMBL" id="KN838858">
    <property type="protein sequence ID" value="KIJ93207.1"/>
    <property type="molecule type" value="Genomic_DNA"/>
</dbReference>
<keyword evidence="1" id="KW-0175">Coiled coil</keyword>
<gene>
    <name evidence="2" type="ORF">K443DRAFT_13027</name>
</gene>
<organism evidence="2 3">
    <name type="scientific">Laccaria amethystina LaAM-08-1</name>
    <dbReference type="NCBI Taxonomy" id="1095629"/>
    <lineage>
        <taxon>Eukaryota</taxon>
        <taxon>Fungi</taxon>
        <taxon>Dikarya</taxon>
        <taxon>Basidiomycota</taxon>
        <taxon>Agaricomycotina</taxon>
        <taxon>Agaricomycetes</taxon>
        <taxon>Agaricomycetidae</taxon>
        <taxon>Agaricales</taxon>
        <taxon>Agaricineae</taxon>
        <taxon>Hydnangiaceae</taxon>
        <taxon>Laccaria</taxon>
    </lineage>
</organism>
<accession>A0A0C9XAA3</accession>
<evidence type="ECO:0000256" key="1">
    <source>
        <dbReference type="SAM" id="Coils"/>
    </source>
</evidence>
<reference evidence="3" key="2">
    <citation type="submission" date="2015-01" db="EMBL/GenBank/DDBJ databases">
        <title>Evolutionary Origins and Diversification of the Mycorrhizal Mutualists.</title>
        <authorList>
            <consortium name="DOE Joint Genome Institute"/>
            <consortium name="Mycorrhizal Genomics Consortium"/>
            <person name="Kohler A."/>
            <person name="Kuo A."/>
            <person name="Nagy L.G."/>
            <person name="Floudas D."/>
            <person name="Copeland A."/>
            <person name="Barry K.W."/>
            <person name="Cichocki N."/>
            <person name="Veneault-Fourrey C."/>
            <person name="LaButti K."/>
            <person name="Lindquist E.A."/>
            <person name="Lipzen A."/>
            <person name="Lundell T."/>
            <person name="Morin E."/>
            <person name="Murat C."/>
            <person name="Riley R."/>
            <person name="Ohm R."/>
            <person name="Sun H."/>
            <person name="Tunlid A."/>
            <person name="Henrissat B."/>
            <person name="Grigoriev I.V."/>
            <person name="Hibbett D.S."/>
            <person name="Martin F."/>
        </authorList>
    </citation>
    <scope>NUCLEOTIDE SEQUENCE [LARGE SCALE GENOMIC DNA]</scope>
    <source>
        <strain evidence="3">LaAM-08-1</strain>
    </source>
</reference>
<reference evidence="2 3" key="1">
    <citation type="submission" date="2014-04" db="EMBL/GenBank/DDBJ databases">
        <authorList>
            <consortium name="DOE Joint Genome Institute"/>
            <person name="Kuo A."/>
            <person name="Kohler A."/>
            <person name="Nagy L.G."/>
            <person name="Floudas D."/>
            <person name="Copeland A."/>
            <person name="Barry K.W."/>
            <person name="Cichocki N."/>
            <person name="Veneault-Fourrey C."/>
            <person name="LaButti K."/>
            <person name="Lindquist E.A."/>
            <person name="Lipzen A."/>
            <person name="Lundell T."/>
            <person name="Morin E."/>
            <person name="Murat C."/>
            <person name="Sun H."/>
            <person name="Tunlid A."/>
            <person name="Henrissat B."/>
            <person name="Grigoriev I.V."/>
            <person name="Hibbett D.S."/>
            <person name="Martin F."/>
            <person name="Nordberg H.P."/>
            <person name="Cantor M.N."/>
            <person name="Hua S.X."/>
        </authorList>
    </citation>
    <scope>NUCLEOTIDE SEQUENCE [LARGE SCALE GENOMIC DNA]</scope>
    <source>
        <strain evidence="2 3">LaAM-08-1</strain>
    </source>
</reference>
<dbReference type="HOGENOM" id="CLU_2794333_0_0_1"/>
<feature type="coiled-coil region" evidence="1">
    <location>
        <begin position="9"/>
        <end position="49"/>
    </location>
</feature>
<evidence type="ECO:0000313" key="3">
    <source>
        <dbReference type="Proteomes" id="UP000054477"/>
    </source>
</evidence>
<sequence>MPTFTPDQLKEIEAREALYTRALECLDEKKELDKILDNLVANNKLVEDRIEAILRGKKNSKIDHGRRA</sequence>
<name>A0A0C9XAA3_9AGAR</name>
<proteinExistence type="predicted"/>
<keyword evidence="3" id="KW-1185">Reference proteome</keyword>
<dbReference type="AlphaFoldDB" id="A0A0C9XAA3"/>
<protein>
    <submittedName>
        <fullName evidence="2">Uncharacterized protein</fullName>
    </submittedName>
</protein>